<evidence type="ECO:0000313" key="5">
    <source>
        <dbReference type="EMBL" id="KAB8167791.1"/>
    </source>
</evidence>
<evidence type="ECO:0000259" key="3">
    <source>
        <dbReference type="Pfam" id="PF13556"/>
    </source>
</evidence>
<dbReference type="AlphaFoldDB" id="A0A5N6AGK3"/>
<reference evidence="5" key="1">
    <citation type="submission" date="2019-10" db="EMBL/GenBank/DDBJ databases">
        <title>Nonomuraea sp. nov., isolated from Phyllanthus amarus.</title>
        <authorList>
            <person name="Klykleung N."/>
            <person name="Tanasupawat S."/>
        </authorList>
    </citation>
    <scope>NUCLEOTIDE SEQUENCE [LARGE SCALE GENOMIC DNA]</scope>
    <source>
        <strain evidence="5">3MP-10</strain>
    </source>
</reference>
<evidence type="ECO:0000259" key="2">
    <source>
        <dbReference type="Pfam" id="PF07905"/>
    </source>
</evidence>
<feature type="domain" description="Purine catabolism PurC-like" evidence="2">
    <location>
        <begin position="6"/>
        <end position="120"/>
    </location>
</feature>
<dbReference type="OrthoDB" id="3170447at2"/>
<dbReference type="PANTHER" id="PTHR33744:SF17">
    <property type="entry name" value="CONSERVED PROTEIN"/>
    <property type="match status" value="1"/>
</dbReference>
<dbReference type="RefSeq" id="WP_139666806.1">
    <property type="nucleotide sequence ID" value="NZ_VDLY02000004.1"/>
</dbReference>
<dbReference type="InterPro" id="IPR012914">
    <property type="entry name" value="PucR_dom"/>
</dbReference>
<dbReference type="Proteomes" id="UP000314251">
    <property type="component" value="Unassembled WGS sequence"/>
</dbReference>
<dbReference type="InterPro" id="IPR025736">
    <property type="entry name" value="PucR_C-HTH_dom"/>
</dbReference>
<dbReference type="Pfam" id="PF07905">
    <property type="entry name" value="PucR"/>
    <property type="match status" value="1"/>
</dbReference>
<comment type="similarity">
    <text evidence="1">Belongs to the CdaR family.</text>
</comment>
<dbReference type="PANTHER" id="PTHR33744">
    <property type="entry name" value="CARBOHYDRATE DIACID REGULATOR"/>
    <property type="match status" value="1"/>
</dbReference>
<feature type="domain" description="PucR C-terminal helix-turn-helix" evidence="3">
    <location>
        <begin position="494"/>
        <end position="552"/>
    </location>
</feature>
<comment type="caution">
    <text evidence="5">The sequence shown here is derived from an EMBL/GenBank/DDBJ whole genome shotgun (WGS) entry which is preliminary data.</text>
</comment>
<evidence type="ECO:0000256" key="1">
    <source>
        <dbReference type="ARBA" id="ARBA00006754"/>
    </source>
</evidence>
<proteinExistence type="inferred from homology"/>
<dbReference type="Pfam" id="PF13556">
    <property type="entry name" value="HTH_30"/>
    <property type="match status" value="1"/>
</dbReference>
<keyword evidence="6" id="KW-1185">Reference proteome</keyword>
<name>A0A5N6AGK3_9ACTN</name>
<evidence type="ECO:0000259" key="4">
    <source>
        <dbReference type="Pfam" id="PF17853"/>
    </source>
</evidence>
<evidence type="ECO:0000313" key="6">
    <source>
        <dbReference type="Proteomes" id="UP000314251"/>
    </source>
</evidence>
<dbReference type="InterPro" id="IPR051448">
    <property type="entry name" value="CdaR-like_regulators"/>
</dbReference>
<gene>
    <name evidence="5" type="ORF">FH607_007285</name>
</gene>
<dbReference type="EMBL" id="VDLY02000004">
    <property type="protein sequence ID" value="KAB8167791.1"/>
    <property type="molecule type" value="Genomic_DNA"/>
</dbReference>
<accession>A0A5N6AGK3</accession>
<organism evidence="5 6">
    <name type="scientific">Streptomyces mimosae</name>
    <dbReference type="NCBI Taxonomy" id="2586635"/>
    <lineage>
        <taxon>Bacteria</taxon>
        <taxon>Bacillati</taxon>
        <taxon>Actinomycetota</taxon>
        <taxon>Actinomycetes</taxon>
        <taxon>Kitasatosporales</taxon>
        <taxon>Streptomycetaceae</taxon>
        <taxon>Streptomyces</taxon>
    </lineage>
</organism>
<dbReference type="InterPro" id="IPR042070">
    <property type="entry name" value="PucR_C-HTH_sf"/>
</dbReference>
<dbReference type="InterPro" id="IPR041522">
    <property type="entry name" value="CdaR_GGDEF"/>
</dbReference>
<sequence>MRLRALLESERLGLQLLWGGEELDRPVRGVMTTDLRDPSRYLHGDELVLTGLAWWRGGADAEPFVRVLVAAGVAGLAAGTAEFGSVPDELTTACARHRLPLFAVAEEVGFAELTEHVVRRVSTERAGDLAAVVERHRRLMSAGPAGGGPQAVLDLLGSDLDLPAWLLTATGRPVADSGAGPLPPGVGAELAARRLAGGGGPGPQRVRLPGGGVYSLFPVRGERPAGDADEAPGAGSRPPLTDWLLAVGADAGEWPPERRELLDGVAELVAAARDRREAARGVRRRLAQQVVELLTVSAPAAEVAARLRVAAPVLLPGRSGQDWQLVVARLSWGEEPPASDTGPLARAVLEELLGDPTAPDTEVAVAHADGEAVALVPVCPLADEGTPGAPLRAEAWEAAVRHPLTAGLAPDGRLTVGISASVPDAEGLRGALAEARHARRLAAARPDAVAVAGHDQLASHMVLLPFVPEDVRQAFSDRLLAPLRDYDRRNRSQLLPTLEAFLAEDGSWTRCAARLHLHVNTLRYRIGRIEQLTGRDLGRLEDAVDFLLALRLG</sequence>
<dbReference type="Gene3D" id="1.10.10.2840">
    <property type="entry name" value="PucR C-terminal helix-turn-helix domain"/>
    <property type="match status" value="1"/>
</dbReference>
<protein>
    <submittedName>
        <fullName evidence="5">PucR family transcriptional regulator</fullName>
    </submittedName>
</protein>
<dbReference type="Pfam" id="PF17853">
    <property type="entry name" value="GGDEF_2"/>
    <property type="match status" value="1"/>
</dbReference>
<feature type="domain" description="CdaR GGDEF-like" evidence="4">
    <location>
        <begin position="323"/>
        <end position="441"/>
    </location>
</feature>